<keyword evidence="3" id="KW-1185">Reference proteome</keyword>
<dbReference type="EMBL" id="CAJVPY010004240">
    <property type="protein sequence ID" value="CAG8613902.1"/>
    <property type="molecule type" value="Genomic_DNA"/>
</dbReference>
<evidence type="ECO:0000313" key="3">
    <source>
        <dbReference type="Proteomes" id="UP000789405"/>
    </source>
</evidence>
<sequence length="371" mass="43274">MGVKLDKPIANAKSGFYTFQIRGGIYHSIGSLLPSDGIPRDDNNLDQRVYNKPTASQAAAIWVEGNDHISCTERDIIVQSRSQGLQRGDYGWHPNIFQNMSNEKVTARQYYAYKLHFREPLSLLFFGGQLFQQYIVDNYVKIESARFNYLRFTQHKICKKHYQGLQDSFQSGITNASDIGQKVLLLSSFIGGSHNMYQRYQDTMTLVQTFGKPDVFITITCNPRWPEITTELMPMQTPQDRPDLTVQVTNKDEISQYLDTRWVSASESCWRIFGFDLSQINPSILRLQIHLSDKQNITYPESSDITNILADEQNKKTMLTEYFEVNKVDSEARNYTYREFPQHYVWNKTSKKWTKRKQKKNDRKNLYCQPK</sequence>
<dbReference type="AlphaFoldDB" id="A0A9N9CVX2"/>
<dbReference type="Pfam" id="PF14214">
    <property type="entry name" value="Helitron_like_N"/>
    <property type="match status" value="1"/>
</dbReference>
<accession>A0A9N9CVX2</accession>
<evidence type="ECO:0000313" key="2">
    <source>
        <dbReference type="EMBL" id="CAG8613902.1"/>
    </source>
</evidence>
<organism evidence="2 3">
    <name type="scientific">Dentiscutata erythropus</name>
    <dbReference type="NCBI Taxonomy" id="1348616"/>
    <lineage>
        <taxon>Eukaryota</taxon>
        <taxon>Fungi</taxon>
        <taxon>Fungi incertae sedis</taxon>
        <taxon>Mucoromycota</taxon>
        <taxon>Glomeromycotina</taxon>
        <taxon>Glomeromycetes</taxon>
        <taxon>Diversisporales</taxon>
        <taxon>Gigasporaceae</taxon>
        <taxon>Dentiscutata</taxon>
    </lineage>
</organism>
<dbReference type="PANTHER" id="PTHR45786">
    <property type="entry name" value="DNA BINDING PROTEIN-LIKE"/>
    <property type="match status" value="1"/>
</dbReference>
<feature type="domain" description="Helitron helicase-like" evidence="1">
    <location>
        <begin position="110"/>
        <end position="248"/>
    </location>
</feature>
<proteinExistence type="predicted"/>
<evidence type="ECO:0000259" key="1">
    <source>
        <dbReference type="Pfam" id="PF14214"/>
    </source>
</evidence>
<dbReference type="InterPro" id="IPR025476">
    <property type="entry name" value="Helitron_helicase-like"/>
</dbReference>
<dbReference type="OrthoDB" id="1748060at2759"/>
<dbReference type="Proteomes" id="UP000789405">
    <property type="component" value="Unassembled WGS sequence"/>
</dbReference>
<name>A0A9N9CVX2_9GLOM</name>
<protein>
    <submittedName>
        <fullName evidence="2">23466_t:CDS:1</fullName>
    </submittedName>
</protein>
<reference evidence="2" key="1">
    <citation type="submission" date="2021-06" db="EMBL/GenBank/DDBJ databases">
        <authorList>
            <person name="Kallberg Y."/>
            <person name="Tangrot J."/>
            <person name="Rosling A."/>
        </authorList>
    </citation>
    <scope>NUCLEOTIDE SEQUENCE</scope>
    <source>
        <strain evidence="2">MA453B</strain>
    </source>
</reference>
<gene>
    <name evidence="2" type="ORF">DERYTH_LOCUS8284</name>
</gene>
<comment type="caution">
    <text evidence="2">The sequence shown here is derived from an EMBL/GenBank/DDBJ whole genome shotgun (WGS) entry which is preliminary data.</text>
</comment>
<dbReference type="PANTHER" id="PTHR45786:SF78">
    <property type="entry name" value="ATP-DEPENDENT DNA HELICASE"/>
    <property type="match status" value="1"/>
</dbReference>